<evidence type="ECO:0000313" key="11">
    <source>
        <dbReference type="EMBL" id="KAF2858567.1"/>
    </source>
</evidence>
<feature type="coiled-coil region" evidence="6">
    <location>
        <begin position="226"/>
        <end position="261"/>
    </location>
</feature>
<dbReference type="PANTHER" id="PTHR10783:SF103">
    <property type="entry name" value="SOLUTE CARRIER FAMILY 53 MEMBER 1"/>
    <property type="match status" value="1"/>
</dbReference>
<feature type="transmembrane region" description="Helical" evidence="8">
    <location>
        <begin position="773"/>
        <end position="795"/>
    </location>
</feature>
<proteinExistence type="inferred from homology"/>
<feature type="compositionally biased region" description="Low complexity" evidence="7">
    <location>
        <begin position="55"/>
        <end position="75"/>
    </location>
</feature>
<feature type="compositionally biased region" description="Low complexity" evidence="7">
    <location>
        <begin position="921"/>
        <end position="930"/>
    </location>
</feature>
<feature type="region of interest" description="Disordered" evidence="7">
    <location>
        <begin position="905"/>
        <end position="950"/>
    </location>
</feature>
<feature type="compositionally biased region" description="Low complexity" evidence="7">
    <location>
        <begin position="156"/>
        <end position="165"/>
    </location>
</feature>
<feature type="domain" description="EXS" evidence="9">
    <location>
        <begin position="659"/>
        <end position="856"/>
    </location>
</feature>
<reference evidence="11" key="1">
    <citation type="journal article" date="2020" name="Stud. Mycol.">
        <title>101 Dothideomycetes genomes: a test case for predicting lifestyles and emergence of pathogens.</title>
        <authorList>
            <person name="Haridas S."/>
            <person name="Albert R."/>
            <person name="Binder M."/>
            <person name="Bloem J."/>
            <person name="Labutti K."/>
            <person name="Salamov A."/>
            <person name="Andreopoulos B."/>
            <person name="Baker S."/>
            <person name="Barry K."/>
            <person name="Bills G."/>
            <person name="Bluhm B."/>
            <person name="Cannon C."/>
            <person name="Castanera R."/>
            <person name="Culley D."/>
            <person name="Daum C."/>
            <person name="Ezra D."/>
            <person name="Gonzalez J."/>
            <person name="Henrissat B."/>
            <person name="Kuo A."/>
            <person name="Liang C."/>
            <person name="Lipzen A."/>
            <person name="Lutzoni F."/>
            <person name="Magnuson J."/>
            <person name="Mondo S."/>
            <person name="Nolan M."/>
            <person name="Ohm R."/>
            <person name="Pangilinan J."/>
            <person name="Park H.-J."/>
            <person name="Ramirez L."/>
            <person name="Alfaro M."/>
            <person name="Sun H."/>
            <person name="Tritt A."/>
            <person name="Yoshinaga Y."/>
            <person name="Zwiers L.-H."/>
            <person name="Turgeon B."/>
            <person name="Goodwin S."/>
            <person name="Spatafora J."/>
            <person name="Crous P."/>
            <person name="Grigoriev I."/>
        </authorList>
    </citation>
    <scope>NUCLEOTIDE SEQUENCE</scope>
    <source>
        <strain evidence="11">CBS 480.64</strain>
    </source>
</reference>
<dbReference type="CDD" id="cd14475">
    <property type="entry name" value="SPX_SYG1_like"/>
    <property type="match status" value="1"/>
</dbReference>
<accession>A0A6A7BUB4</accession>
<feature type="transmembrane region" description="Helical" evidence="8">
    <location>
        <begin position="549"/>
        <end position="566"/>
    </location>
</feature>
<dbReference type="PROSITE" id="PS51380">
    <property type="entry name" value="EXS"/>
    <property type="match status" value="1"/>
</dbReference>
<dbReference type="OrthoDB" id="9970435at2759"/>
<evidence type="ECO:0000256" key="2">
    <source>
        <dbReference type="ARBA" id="ARBA00009665"/>
    </source>
</evidence>
<dbReference type="GO" id="GO:0005886">
    <property type="term" value="C:plasma membrane"/>
    <property type="evidence" value="ECO:0007669"/>
    <property type="project" value="TreeGrafter"/>
</dbReference>
<keyword evidence="5 8" id="KW-0472">Membrane</keyword>
<dbReference type="AlphaFoldDB" id="A0A6A7BUB4"/>
<dbReference type="GO" id="GO:0000822">
    <property type="term" value="F:inositol hexakisphosphate binding"/>
    <property type="evidence" value="ECO:0007669"/>
    <property type="project" value="TreeGrafter"/>
</dbReference>
<feature type="domain" description="SPX" evidence="10">
    <location>
        <begin position="1"/>
        <end position="406"/>
    </location>
</feature>
<feature type="transmembrane region" description="Helical" evidence="8">
    <location>
        <begin position="578"/>
        <end position="601"/>
    </location>
</feature>
<feature type="compositionally biased region" description="Basic and acidic residues" evidence="7">
    <location>
        <begin position="906"/>
        <end position="917"/>
    </location>
</feature>
<dbReference type="Proteomes" id="UP000799421">
    <property type="component" value="Unassembled WGS sequence"/>
</dbReference>
<dbReference type="Pfam" id="PF03105">
    <property type="entry name" value="SPX"/>
    <property type="match status" value="1"/>
</dbReference>
<dbReference type="PROSITE" id="PS51382">
    <property type="entry name" value="SPX"/>
    <property type="match status" value="1"/>
</dbReference>
<dbReference type="InterPro" id="IPR004331">
    <property type="entry name" value="SPX_dom"/>
</dbReference>
<feature type="compositionally biased region" description="Polar residues" evidence="7">
    <location>
        <begin position="858"/>
        <end position="867"/>
    </location>
</feature>
<gene>
    <name evidence="11" type="ORF">K470DRAFT_259647</name>
</gene>
<evidence type="ECO:0000256" key="4">
    <source>
        <dbReference type="ARBA" id="ARBA00022989"/>
    </source>
</evidence>
<comment type="subcellular location">
    <subcellularLocation>
        <location evidence="1">Membrane</location>
        <topology evidence="1">Multi-pass membrane protein</topology>
    </subcellularLocation>
</comment>
<evidence type="ECO:0000313" key="12">
    <source>
        <dbReference type="Proteomes" id="UP000799421"/>
    </source>
</evidence>
<feature type="region of interest" description="Disordered" evidence="7">
    <location>
        <begin position="847"/>
        <end position="883"/>
    </location>
</feature>
<dbReference type="Pfam" id="PF03124">
    <property type="entry name" value="EXS"/>
    <property type="match status" value="1"/>
</dbReference>
<evidence type="ECO:0000256" key="1">
    <source>
        <dbReference type="ARBA" id="ARBA00004141"/>
    </source>
</evidence>
<feature type="region of interest" description="Disordered" evidence="7">
    <location>
        <begin position="37"/>
        <end position="97"/>
    </location>
</feature>
<name>A0A6A7BUB4_9PEZI</name>
<keyword evidence="4 8" id="KW-1133">Transmembrane helix</keyword>
<dbReference type="GO" id="GO:0005794">
    <property type="term" value="C:Golgi apparatus"/>
    <property type="evidence" value="ECO:0007669"/>
    <property type="project" value="TreeGrafter"/>
</dbReference>
<protein>
    <submittedName>
        <fullName evidence="11">EXS-domain-containing protein</fullName>
    </submittedName>
</protein>
<feature type="region of interest" description="Disordered" evidence="7">
    <location>
        <begin position="128"/>
        <end position="201"/>
    </location>
</feature>
<feature type="transmembrane region" description="Helical" evidence="8">
    <location>
        <begin position="500"/>
        <end position="528"/>
    </location>
</feature>
<dbReference type="InterPro" id="IPR004342">
    <property type="entry name" value="EXS_C"/>
</dbReference>
<comment type="similarity">
    <text evidence="2">Belongs to the SYG1 (TC 2.A.94) family.</text>
</comment>
<keyword evidence="6" id="KW-0175">Coiled coil</keyword>
<dbReference type="GO" id="GO:0016036">
    <property type="term" value="P:cellular response to phosphate starvation"/>
    <property type="evidence" value="ECO:0007669"/>
    <property type="project" value="TreeGrafter"/>
</dbReference>
<sequence length="950" mass="107535">MKFAKELEEKAIPEWRDQYLDYKGGKKKLKAVSRALREVDESAGGRHSFRRRRSSVSSAPARHRTFTSTSPTTSSAQNAEHSMSVGERSPLRRQVPGKLRMTRYGSIIGSPPRNKASSSSALNVIPALELPPPAMPGDSNLVSQENSDNRPPSSPMSPRTTSTDTRSVRPRHVAFGAQGIPENEPSLQPTLSATSTAPTNVVSESNTIAEAKRHFNHCKAEFFSFLDQQLDKIEDFYREKEESAAERLEALREQLHILREQRMEDISATREQTSPLLHGHEQPVRSNNVDEAAVQANVLRTSAEASREILGRIRHGRPGKTSKAMGQLGSPQGLEGRQYQDYTRRDANKVPPYRAAKRKLKLALAEYYRGLELVKSYALLNRVAFRKITKKLDKVILSNQGQHYIRERVEPAYFVQSDALETMMQAVEDLYARYFERGNRKAAVGKLRNSGAREGAYYAAALRTGLVLGTGAVFGIQGLVQACIRLSHPLTISDETTTNFLLQLYAGYLLLWLLVMLFCIDAAIFTKYRINYPFIFEFDARSVLNWKEAIELPAWFGLLLGFAVWLNFSRWSPDVMYIYWPVVLVGAAAILFCLPPPFFYWSSRRWMLVSNFRLLLAGVYPVEFRDFFLGDMYCSQTYSLGNIELFFCLYAKHWQSTGSCGSSQSRTFGFLQTLPGIWRLLQCLRRYHDSGLWTHLANAAKYTCTILQYASLSVWRISGTSNHSMMAFFIVCAASNSIYCTFWDLNYDWSMSLDASRNPPLLRDGLSFRKHLWWYYAAMALDAILRWNWTLYIIFRHSTKHNTIVSFCIALSEVFRRGVWVIFRVENEHVTNVTRLRAQRDLALPYKIPDGSRREESTFASNPQDLETGQHHQTAEQQVNSNETRILGASVVDMIRKAGSTFRMAHSSDYERKKPEDDGSAADVAAAAGADVDDEDDDDDDGTEDEGGGG</sequence>
<evidence type="ECO:0000256" key="6">
    <source>
        <dbReference type="SAM" id="Coils"/>
    </source>
</evidence>
<dbReference type="PANTHER" id="PTHR10783">
    <property type="entry name" value="XENOTROPIC AND POLYTROPIC RETROVIRUS RECEPTOR 1-RELATED"/>
    <property type="match status" value="1"/>
</dbReference>
<feature type="transmembrane region" description="Helical" evidence="8">
    <location>
        <begin position="725"/>
        <end position="745"/>
    </location>
</feature>
<dbReference type="CDD" id="cd14447">
    <property type="entry name" value="SPX"/>
    <property type="match status" value="1"/>
</dbReference>
<evidence type="ECO:0000259" key="9">
    <source>
        <dbReference type="PROSITE" id="PS51380"/>
    </source>
</evidence>
<evidence type="ECO:0000256" key="8">
    <source>
        <dbReference type="SAM" id="Phobius"/>
    </source>
</evidence>
<feature type="region of interest" description="Disordered" evidence="7">
    <location>
        <begin position="316"/>
        <end position="335"/>
    </location>
</feature>
<dbReference type="GO" id="GO:0006817">
    <property type="term" value="P:phosphate ion transport"/>
    <property type="evidence" value="ECO:0007669"/>
    <property type="project" value="TreeGrafter"/>
</dbReference>
<organism evidence="11 12">
    <name type="scientific">Piedraia hortae CBS 480.64</name>
    <dbReference type="NCBI Taxonomy" id="1314780"/>
    <lineage>
        <taxon>Eukaryota</taxon>
        <taxon>Fungi</taxon>
        <taxon>Dikarya</taxon>
        <taxon>Ascomycota</taxon>
        <taxon>Pezizomycotina</taxon>
        <taxon>Dothideomycetes</taxon>
        <taxon>Dothideomycetidae</taxon>
        <taxon>Capnodiales</taxon>
        <taxon>Piedraiaceae</taxon>
        <taxon>Piedraia</taxon>
    </lineage>
</organism>
<evidence type="ECO:0000256" key="5">
    <source>
        <dbReference type="ARBA" id="ARBA00023136"/>
    </source>
</evidence>
<feature type="compositionally biased region" description="Polar residues" evidence="7">
    <location>
        <begin position="185"/>
        <end position="201"/>
    </location>
</feature>
<keyword evidence="3 8" id="KW-0812">Transmembrane</keyword>
<evidence type="ECO:0000256" key="3">
    <source>
        <dbReference type="ARBA" id="ARBA00022692"/>
    </source>
</evidence>
<evidence type="ECO:0000256" key="7">
    <source>
        <dbReference type="SAM" id="MobiDB-lite"/>
    </source>
</evidence>
<feature type="compositionally biased region" description="Acidic residues" evidence="7">
    <location>
        <begin position="931"/>
        <end position="950"/>
    </location>
</feature>
<keyword evidence="12" id="KW-1185">Reference proteome</keyword>
<dbReference type="EMBL" id="MU006007">
    <property type="protein sequence ID" value="KAF2858567.1"/>
    <property type="molecule type" value="Genomic_DNA"/>
</dbReference>
<evidence type="ECO:0000259" key="10">
    <source>
        <dbReference type="PROSITE" id="PS51382"/>
    </source>
</evidence>